<keyword evidence="4" id="KW-1185">Reference proteome</keyword>
<dbReference type="PROSITE" id="PS50943">
    <property type="entry name" value="HTH_CROC1"/>
    <property type="match status" value="1"/>
</dbReference>
<dbReference type="CDD" id="cd00093">
    <property type="entry name" value="HTH_XRE"/>
    <property type="match status" value="1"/>
</dbReference>
<reference evidence="3 4" key="1">
    <citation type="journal article" date="2019" name="Int. J. Syst. Evol. Microbiol.">
        <title>The Global Catalogue of Microorganisms (GCM) 10K type strain sequencing project: providing services to taxonomists for standard genome sequencing and annotation.</title>
        <authorList>
            <consortium name="The Broad Institute Genomics Platform"/>
            <consortium name="The Broad Institute Genome Sequencing Center for Infectious Disease"/>
            <person name="Wu L."/>
            <person name="Ma J."/>
        </authorList>
    </citation>
    <scope>NUCLEOTIDE SEQUENCE [LARGE SCALE GENOMIC DNA]</scope>
    <source>
        <strain evidence="3 4">JCM 6305</strain>
    </source>
</reference>
<dbReference type="EMBL" id="BAAASZ010000020">
    <property type="protein sequence ID" value="GAA2440914.1"/>
    <property type="molecule type" value="Genomic_DNA"/>
</dbReference>
<name>A0ABN3JUP0_9ACTN</name>
<feature type="region of interest" description="Disordered" evidence="1">
    <location>
        <begin position="1"/>
        <end position="24"/>
    </location>
</feature>
<sequence>MSVNGAGTERRNHTTDGADESCWDEDWDDEYGPVVKATGHQIKLWREAAGLTQTELGDAIGYSLGMVSAVERAKRLPHPEFLAKADEALGAGGKLVALSKDVEKARYPKKVRDLAKLEAQAVELGAYANHNMHGLLQTEEYTRALFEMRRPPYKEEEVERQVAARMARQEILKRRSAPLLTFVQEEVTLRRPLGGRMVLRRQLEHLLEVGQLRNVEIQVMPTNREDHAGMGGQLQLLKLSKGTAVGHWEGQLSSRLISDPREVQILEMRYGIIRAQALTPRESLAFIEKVLGET</sequence>
<evidence type="ECO:0000313" key="4">
    <source>
        <dbReference type="Proteomes" id="UP001501638"/>
    </source>
</evidence>
<dbReference type="RefSeq" id="WP_344322379.1">
    <property type="nucleotide sequence ID" value="NZ_BAAASZ010000020.1"/>
</dbReference>
<dbReference type="SMART" id="SM00530">
    <property type="entry name" value="HTH_XRE"/>
    <property type="match status" value="1"/>
</dbReference>
<protein>
    <submittedName>
        <fullName evidence="3">Helix-turn-helix transcriptional regulator</fullName>
    </submittedName>
</protein>
<dbReference type="InterPro" id="IPR043917">
    <property type="entry name" value="DUF5753"/>
</dbReference>
<comment type="caution">
    <text evidence="3">The sequence shown here is derived from an EMBL/GenBank/DDBJ whole genome shotgun (WGS) entry which is preliminary data.</text>
</comment>
<feature type="domain" description="HTH cro/C1-type" evidence="2">
    <location>
        <begin position="42"/>
        <end position="95"/>
    </location>
</feature>
<gene>
    <name evidence="3" type="ORF">GCM10010405_25380</name>
</gene>
<dbReference type="Gene3D" id="1.10.260.40">
    <property type="entry name" value="lambda repressor-like DNA-binding domains"/>
    <property type="match status" value="1"/>
</dbReference>
<dbReference type="Pfam" id="PF19054">
    <property type="entry name" value="DUF5753"/>
    <property type="match status" value="1"/>
</dbReference>
<organism evidence="3 4">
    <name type="scientific">Streptomyces macrosporus</name>
    <dbReference type="NCBI Taxonomy" id="44032"/>
    <lineage>
        <taxon>Bacteria</taxon>
        <taxon>Bacillati</taxon>
        <taxon>Actinomycetota</taxon>
        <taxon>Actinomycetes</taxon>
        <taxon>Kitasatosporales</taxon>
        <taxon>Streptomycetaceae</taxon>
        <taxon>Streptomyces</taxon>
    </lineage>
</organism>
<dbReference type="InterPro" id="IPR001387">
    <property type="entry name" value="Cro/C1-type_HTH"/>
</dbReference>
<dbReference type="InterPro" id="IPR010982">
    <property type="entry name" value="Lambda_DNA-bd_dom_sf"/>
</dbReference>
<evidence type="ECO:0000313" key="3">
    <source>
        <dbReference type="EMBL" id="GAA2440914.1"/>
    </source>
</evidence>
<accession>A0ABN3JUP0</accession>
<proteinExistence type="predicted"/>
<evidence type="ECO:0000259" key="2">
    <source>
        <dbReference type="PROSITE" id="PS50943"/>
    </source>
</evidence>
<evidence type="ECO:0000256" key="1">
    <source>
        <dbReference type="SAM" id="MobiDB-lite"/>
    </source>
</evidence>
<dbReference type="Proteomes" id="UP001501638">
    <property type="component" value="Unassembled WGS sequence"/>
</dbReference>
<dbReference type="Pfam" id="PF13560">
    <property type="entry name" value="HTH_31"/>
    <property type="match status" value="1"/>
</dbReference>
<dbReference type="SUPFAM" id="SSF47413">
    <property type="entry name" value="lambda repressor-like DNA-binding domains"/>
    <property type="match status" value="1"/>
</dbReference>